<dbReference type="Proteomes" id="UP000001070">
    <property type="component" value="Unassembled WGS sequence"/>
</dbReference>
<evidence type="ECO:0000313" key="2">
    <source>
        <dbReference type="Proteomes" id="UP000001070"/>
    </source>
</evidence>
<dbReference type="EMBL" id="CH916660">
    <property type="protein sequence ID" value="EDV90389.1"/>
    <property type="molecule type" value="Genomic_DNA"/>
</dbReference>
<name>B4K100_DROGR</name>
<organism evidence="2">
    <name type="scientific">Drosophila grimshawi</name>
    <name type="common">Hawaiian fruit fly</name>
    <name type="synonym">Idiomyia grimshawi</name>
    <dbReference type="NCBI Taxonomy" id="7222"/>
    <lineage>
        <taxon>Eukaryota</taxon>
        <taxon>Metazoa</taxon>
        <taxon>Ecdysozoa</taxon>
        <taxon>Arthropoda</taxon>
        <taxon>Hexapoda</taxon>
        <taxon>Insecta</taxon>
        <taxon>Pterygota</taxon>
        <taxon>Neoptera</taxon>
        <taxon>Endopterygota</taxon>
        <taxon>Diptera</taxon>
        <taxon>Brachycera</taxon>
        <taxon>Muscomorpha</taxon>
        <taxon>Ephydroidea</taxon>
        <taxon>Drosophilidae</taxon>
        <taxon>Drosophila</taxon>
        <taxon>Hawaiian Drosophila</taxon>
    </lineage>
</organism>
<proteinExistence type="predicted"/>
<gene>
    <name evidence="1" type="primary">Dgri\GH10042</name>
    <name evidence="1" type="ORF">Dgri_GH10042</name>
</gene>
<dbReference type="AlphaFoldDB" id="B4K100"/>
<protein>
    <submittedName>
        <fullName evidence="1">GH10042</fullName>
    </submittedName>
</protein>
<accession>B4K100</accession>
<dbReference type="HOGENOM" id="CLU_2869912_0_0_1"/>
<sequence length="64" mass="7444">MTVVEAQLEMLKVVKPFQEMQVEYTILVKMSETMQHQEESFTEALVITELTKSPYAMKGCRIFV</sequence>
<reference evidence="1 2" key="1">
    <citation type="journal article" date="2007" name="Nature">
        <title>Evolution of genes and genomes on the Drosophila phylogeny.</title>
        <authorList>
            <consortium name="Drosophila 12 Genomes Consortium"/>
            <person name="Clark A.G."/>
            <person name="Eisen M.B."/>
            <person name="Smith D.R."/>
            <person name="Bergman C.M."/>
            <person name="Oliver B."/>
            <person name="Markow T.A."/>
            <person name="Kaufman T.C."/>
            <person name="Kellis M."/>
            <person name="Gelbart W."/>
            <person name="Iyer V.N."/>
            <person name="Pollard D.A."/>
            <person name="Sackton T.B."/>
            <person name="Larracuente A.M."/>
            <person name="Singh N.D."/>
            <person name="Abad J.P."/>
            <person name="Abt D.N."/>
            <person name="Adryan B."/>
            <person name="Aguade M."/>
            <person name="Akashi H."/>
            <person name="Anderson W.W."/>
            <person name="Aquadro C.F."/>
            <person name="Ardell D.H."/>
            <person name="Arguello R."/>
            <person name="Artieri C.G."/>
            <person name="Barbash D.A."/>
            <person name="Barker D."/>
            <person name="Barsanti P."/>
            <person name="Batterham P."/>
            <person name="Batzoglou S."/>
            <person name="Begun D."/>
            <person name="Bhutkar A."/>
            <person name="Blanco E."/>
            <person name="Bosak S.A."/>
            <person name="Bradley R.K."/>
            <person name="Brand A.D."/>
            <person name="Brent M.R."/>
            <person name="Brooks A.N."/>
            <person name="Brown R.H."/>
            <person name="Butlin R.K."/>
            <person name="Caggese C."/>
            <person name="Calvi B.R."/>
            <person name="Bernardo de Carvalho A."/>
            <person name="Caspi A."/>
            <person name="Castrezana S."/>
            <person name="Celniker S.E."/>
            <person name="Chang J.L."/>
            <person name="Chapple C."/>
            <person name="Chatterji S."/>
            <person name="Chinwalla A."/>
            <person name="Civetta A."/>
            <person name="Clifton S.W."/>
            <person name="Comeron J.M."/>
            <person name="Costello J.C."/>
            <person name="Coyne J.A."/>
            <person name="Daub J."/>
            <person name="David R.G."/>
            <person name="Delcher A.L."/>
            <person name="Delehaunty K."/>
            <person name="Do C.B."/>
            <person name="Ebling H."/>
            <person name="Edwards K."/>
            <person name="Eickbush T."/>
            <person name="Evans J.D."/>
            <person name="Filipski A."/>
            <person name="Findeiss S."/>
            <person name="Freyhult E."/>
            <person name="Fulton L."/>
            <person name="Fulton R."/>
            <person name="Garcia A.C."/>
            <person name="Gardiner A."/>
            <person name="Garfield D.A."/>
            <person name="Garvin B.E."/>
            <person name="Gibson G."/>
            <person name="Gilbert D."/>
            <person name="Gnerre S."/>
            <person name="Godfrey J."/>
            <person name="Good R."/>
            <person name="Gotea V."/>
            <person name="Gravely B."/>
            <person name="Greenberg A.J."/>
            <person name="Griffiths-Jones S."/>
            <person name="Gross S."/>
            <person name="Guigo R."/>
            <person name="Gustafson E.A."/>
            <person name="Haerty W."/>
            <person name="Hahn M.W."/>
            <person name="Halligan D.L."/>
            <person name="Halpern A.L."/>
            <person name="Halter G.M."/>
            <person name="Han M.V."/>
            <person name="Heger A."/>
            <person name="Hillier L."/>
            <person name="Hinrichs A.S."/>
            <person name="Holmes I."/>
            <person name="Hoskins R.A."/>
            <person name="Hubisz M.J."/>
            <person name="Hultmark D."/>
            <person name="Huntley M.A."/>
            <person name="Jaffe D.B."/>
            <person name="Jagadeeshan S."/>
            <person name="Jeck W.R."/>
            <person name="Johnson J."/>
            <person name="Jones C.D."/>
            <person name="Jordan W.C."/>
            <person name="Karpen G.H."/>
            <person name="Kataoka E."/>
            <person name="Keightley P.D."/>
            <person name="Kheradpour P."/>
            <person name="Kirkness E.F."/>
            <person name="Koerich L.B."/>
            <person name="Kristiansen K."/>
            <person name="Kudrna D."/>
            <person name="Kulathinal R.J."/>
            <person name="Kumar S."/>
            <person name="Kwok R."/>
            <person name="Lander E."/>
            <person name="Langley C.H."/>
            <person name="Lapoint R."/>
            <person name="Lazzaro B.P."/>
            <person name="Lee S.J."/>
            <person name="Levesque L."/>
            <person name="Li R."/>
            <person name="Lin C.F."/>
            <person name="Lin M.F."/>
            <person name="Lindblad-Toh K."/>
            <person name="Llopart A."/>
            <person name="Long M."/>
            <person name="Low L."/>
            <person name="Lozovsky E."/>
            <person name="Lu J."/>
            <person name="Luo M."/>
            <person name="Machado C.A."/>
            <person name="Makalowski W."/>
            <person name="Marzo M."/>
            <person name="Matsuda M."/>
            <person name="Matzkin L."/>
            <person name="McAllister B."/>
            <person name="McBride C.S."/>
            <person name="McKernan B."/>
            <person name="McKernan K."/>
            <person name="Mendez-Lago M."/>
            <person name="Minx P."/>
            <person name="Mollenhauer M.U."/>
            <person name="Montooth K."/>
            <person name="Mount S.M."/>
            <person name="Mu X."/>
            <person name="Myers E."/>
            <person name="Negre B."/>
            <person name="Newfeld S."/>
            <person name="Nielsen R."/>
            <person name="Noor M.A."/>
            <person name="O'Grady P."/>
            <person name="Pachter L."/>
            <person name="Papaceit M."/>
            <person name="Parisi M.J."/>
            <person name="Parisi M."/>
            <person name="Parts L."/>
            <person name="Pedersen J.S."/>
            <person name="Pesole G."/>
            <person name="Phillippy A.M."/>
            <person name="Ponting C.P."/>
            <person name="Pop M."/>
            <person name="Porcelli D."/>
            <person name="Powell J.R."/>
            <person name="Prohaska S."/>
            <person name="Pruitt K."/>
            <person name="Puig M."/>
            <person name="Quesneville H."/>
            <person name="Ram K.R."/>
            <person name="Rand D."/>
            <person name="Rasmussen M.D."/>
            <person name="Reed L.K."/>
            <person name="Reenan R."/>
            <person name="Reily A."/>
            <person name="Remington K.A."/>
            <person name="Rieger T.T."/>
            <person name="Ritchie M.G."/>
            <person name="Robin C."/>
            <person name="Rogers Y.H."/>
            <person name="Rohde C."/>
            <person name="Rozas J."/>
            <person name="Rubenfield M.J."/>
            <person name="Ruiz A."/>
            <person name="Russo S."/>
            <person name="Salzberg S.L."/>
            <person name="Sanchez-Gracia A."/>
            <person name="Saranga D.J."/>
            <person name="Sato H."/>
            <person name="Schaeffer S.W."/>
            <person name="Schatz M.C."/>
            <person name="Schlenke T."/>
            <person name="Schwartz R."/>
            <person name="Segarra C."/>
            <person name="Singh R.S."/>
            <person name="Sirot L."/>
            <person name="Sirota M."/>
            <person name="Sisneros N.B."/>
            <person name="Smith C.D."/>
            <person name="Smith T.F."/>
            <person name="Spieth J."/>
            <person name="Stage D.E."/>
            <person name="Stark A."/>
            <person name="Stephan W."/>
            <person name="Strausberg R.L."/>
            <person name="Strempel S."/>
            <person name="Sturgill D."/>
            <person name="Sutton G."/>
            <person name="Sutton G.G."/>
            <person name="Tao W."/>
            <person name="Teichmann S."/>
            <person name="Tobari Y.N."/>
            <person name="Tomimura Y."/>
            <person name="Tsolas J.M."/>
            <person name="Valente V.L."/>
            <person name="Venter E."/>
            <person name="Venter J.C."/>
            <person name="Vicario S."/>
            <person name="Vieira F.G."/>
            <person name="Vilella A.J."/>
            <person name="Villasante A."/>
            <person name="Walenz B."/>
            <person name="Wang J."/>
            <person name="Wasserman M."/>
            <person name="Watts T."/>
            <person name="Wilson D."/>
            <person name="Wilson R.K."/>
            <person name="Wing R.A."/>
            <person name="Wolfner M.F."/>
            <person name="Wong A."/>
            <person name="Wong G.K."/>
            <person name="Wu C.I."/>
            <person name="Wu G."/>
            <person name="Yamamoto D."/>
            <person name="Yang H.P."/>
            <person name="Yang S.P."/>
            <person name="Yorke J.A."/>
            <person name="Yoshida K."/>
            <person name="Zdobnov E."/>
            <person name="Zhang P."/>
            <person name="Zhang Y."/>
            <person name="Zimin A.V."/>
            <person name="Baldwin J."/>
            <person name="Abdouelleil A."/>
            <person name="Abdulkadir J."/>
            <person name="Abebe A."/>
            <person name="Abera B."/>
            <person name="Abreu J."/>
            <person name="Acer S.C."/>
            <person name="Aftuck L."/>
            <person name="Alexander A."/>
            <person name="An P."/>
            <person name="Anderson E."/>
            <person name="Anderson S."/>
            <person name="Arachi H."/>
            <person name="Azer M."/>
            <person name="Bachantsang P."/>
            <person name="Barry A."/>
            <person name="Bayul T."/>
            <person name="Berlin A."/>
            <person name="Bessette D."/>
            <person name="Bloom T."/>
            <person name="Blye J."/>
            <person name="Boguslavskiy L."/>
            <person name="Bonnet C."/>
            <person name="Boukhgalter B."/>
            <person name="Bourzgui I."/>
            <person name="Brown A."/>
            <person name="Cahill P."/>
            <person name="Channer S."/>
            <person name="Cheshatsang Y."/>
            <person name="Chuda L."/>
            <person name="Citroen M."/>
            <person name="Collymore A."/>
            <person name="Cooke P."/>
            <person name="Costello M."/>
            <person name="D'Aco K."/>
            <person name="Daza R."/>
            <person name="De Haan G."/>
            <person name="DeGray S."/>
            <person name="DeMaso C."/>
            <person name="Dhargay N."/>
            <person name="Dooley K."/>
            <person name="Dooley E."/>
            <person name="Doricent M."/>
            <person name="Dorje P."/>
            <person name="Dorjee K."/>
            <person name="Dupes A."/>
            <person name="Elong R."/>
            <person name="Falk J."/>
            <person name="Farina A."/>
            <person name="Faro S."/>
            <person name="Ferguson D."/>
            <person name="Fisher S."/>
            <person name="Foley C.D."/>
            <person name="Franke A."/>
            <person name="Friedrich D."/>
            <person name="Gadbois L."/>
            <person name="Gearin G."/>
            <person name="Gearin C.R."/>
            <person name="Giannoukos G."/>
            <person name="Goode T."/>
            <person name="Graham J."/>
            <person name="Grandbois E."/>
            <person name="Grewal S."/>
            <person name="Gyaltsen K."/>
            <person name="Hafez N."/>
            <person name="Hagos B."/>
            <person name="Hall J."/>
            <person name="Henson C."/>
            <person name="Hollinger A."/>
            <person name="Honan T."/>
            <person name="Huard M.D."/>
            <person name="Hughes L."/>
            <person name="Hurhula B."/>
            <person name="Husby M.E."/>
            <person name="Kamat A."/>
            <person name="Kanga B."/>
            <person name="Kashin S."/>
            <person name="Khazanovich D."/>
            <person name="Kisner P."/>
            <person name="Lance K."/>
            <person name="Lara M."/>
            <person name="Lee W."/>
            <person name="Lennon N."/>
            <person name="Letendre F."/>
            <person name="LeVine R."/>
            <person name="Lipovsky A."/>
            <person name="Liu X."/>
            <person name="Liu J."/>
            <person name="Liu S."/>
            <person name="Lokyitsang T."/>
            <person name="Lokyitsang Y."/>
            <person name="Lubonja R."/>
            <person name="Lui A."/>
            <person name="MacDonald P."/>
            <person name="Magnisalis V."/>
            <person name="Maru K."/>
            <person name="Matthews C."/>
            <person name="McCusker W."/>
            <person name="McDonough S."/>
            <person name="Mehta T."/>
            <person name="Meldrim J."/>
            <person name="Meneus L."/>
            <person name="Mihai O."/>
            <person name="Mihalev A."/>
            <person name="Mihova T."/>
            <person name="Mittelman R."/>
            <person name="Mlenga V."/>
            <person name="Montmayeur A."/>
            <person name="Mulrain L."/>
            <person name="Navidi A."/>
            <person name="Naylor J."/>
            <person name="Negash T."/>
            <person name="Nguyen T."/>
            <person name="Nguyen N."/>
            <person name="Nicol R."/>
            <person name="Norbu C."/>
            <person name="Norbu N."/>
            <person name="Novod N."/>
            <person name="O'Neill B."/>
            <person name="Osman S."/>
            <person name="Markiewicz E."/>
            <person name="Oyono O.L."/>
            <person name="Patti C."/>
            <person name="Phunkhang P."/>
            <person name="Pierre F."/>
            <person name="Priest M."/>
            <person name="Raghuraman S."/>
            <person name="Rege F."/>
            <person name="Reyes R."/>
            <person name="Rise C."/>
            <person name="Rogov P."/>
            <person name="Ross K."/>
            <person name="Ryan E."/>
            <person name="Settipalli S."/>
            <person name="Shea T."/>
            <person name="Sherpa N."/>
            <person name="Shi L."/>
            <person name="Shih D."/>
            <person name="Sparrow T."/>
            <person name="Spaulding J."/>
            <person name="Stalker J."/>
            <person name="Stange-Thomann N."/>
            <person name="Stavropoulos S."/>
            <person name="Stone C."/>
            <person name="Strader C."/>
            <person name="Tesfaye S."/>
            <person name="Thomson T."/>
            <person name="Thoulutsang Y."/>
            <person name="Thoulutsang D."/>
            <person name="Topham K."/>
            <person name="Topping I."/>
            <person name="Tsamla T."/>
            <person name="Vassiliev H."/>
            <person name="Vo A."/>
            <person name="Wangchuk T."/>
            <person name="Wangdi T."/>
            <person name="Weiand M."/>
            <person name="Wilkinson J."/>
            <person name="Wilson A."/>
            <person name="Yadav S."/>
            <person name="Young G."/>
            <person name="Yu Q."/>
            <person name="Zembek L."/>
            <person name="Zhong D."/>
            <person name="Zimmer A."/>
            <person name="Zwirko Z."/>
            <person name="Jaffe D.B."/>
            <person name="Alvarez P."/>
            <person name="Brockman W."/>
            <person name="Butler J."/>
            <person name="Chin C."/>
            <person name="Gnerre S."/>
            <person name="Grabherr M."/>
            <person name="Kleber M."/>
            <person name="Mauceli E."/>
            <person name="MacCallum I."/>
        </authorList>
    </citation>
    <scope>NUCLEOTIDE SEQUENCE [LARGE SCALE GENOMIC DNA]</scope>
    <source>
        <strain evidence="2">Tucson 15287-2541.00</strain>
    </source>
</reference>
<keyword evidence="2" id="KW-1185">Reference proteome</keyword>
<evidence type="ECO:0000313" key="1">
    <source>
        <dbReference type="EMBL" id="EDV90389.1"/>
    </source>
</evidence>